<proteinExistence type="predicted"/>
<gene>
    <name evidence="2" type="ORF">BSZ40_10670</name>
</gene>
<evidence type="ECO:0000256" key="1">
    <source>
        <dbReference type="SAM" id="Phobius"/>
    </source>
</evidence>
<organism evidence="2 3">
    <name type="scientific">Buchananella hordeovulneris</name>
    <dbReference type="NCBI Taxonomy" id="52770"/>
    <lineage>
        <taxon>Bacteria</taxon>
        <taxon>Bacillati</taxon>
        <taxon>Actinomycetota</taxon>
        <taxon>Actinomycetes</taxon>
        <taxon>Actinomycetales</taxon>
        <taxon>Actinomycetaceae</taxon>
        <taxon>Buchananella</taxon>
    </lineage>
</organism>
<protein>
    <submittedName>
        <fullName evidence="2">Uncharacterized protein</fullName>
    </submittedName>
</protein>
<accession>A0A1Q5PTU6</accession>
<evidence type="ECO:0000313" key="3">
    <source>
        <dbReference type="Proteomes" id="UP000185612"/>
    </source>
</evidence>
<keyword evidence="1" id="KW-0472">Membrane</keyword>
<dbReference type="EMBL" id="MQVS01000015">
    <property type="protein sequence ID" value="OKL50810.1"/>
    <property type="molecule type" value="Genomic_DNA"/>
</dbReference>
<reference evidence="3" key="1">
    <citation type="submission" date="2016-12" db="EMBL/GenBank/DDBJ databases">
        <authorList>
            <person name="Meng X."/>
        </authorList>
    </citation>
    <scope>NUCLEOTIDE SEQUENCE [LARGE SCALE GENOMIC DNA]</scope>
    <source>
        <strain evidence="3">DSM 20732</strain>
    </source>
</reference>
<dbReference type="Proteomes" id="UP000185612">
    <property type="component" value="Unassembled WGS sequence"/>
</dbReference>
<evidence type="ECO:0000313" key="2">
    <source>
        <dbReference type="EMBL" id="OKL50810.1"/>
    </source>
</evidence>
<keyword evidence="1" id="KW-1133">Transmembrane helix</keyword>
<name>A0A1Q5PTU6_9ACTO</name>
<dbReference type="InParanoid" id="A0A1Q5PTU6"/>
<dbReference type="AlphaFoldDB" id="A0A1Q5PTU6"/>
<sequence length="59" mass="6695">MRICLIRITAGKGMYICILMGMTMRGVIMKCLRQTKRPRGVVSVLRLILVGEWSVLESI</sequence>
<keyword evidence="3" id="KW-1185">Reference proteome</keyword>
<comment type="caution">
    <text evidence="2">The sequence shown here is derived from an EMBL/GenBank/DDBJ whole genome shotgun (WGS) entry which is preliminary data.</text>
</comment>
<feature type="transmembrane region" description="Helical" evidence="1">
    <location>
        <begin position="6"/>
        <end position="28"/>
    </location>
</feature>
<keyword evidence="1" id="KW-0812">Transmembrane</keyword>